<name>A0A6A6JAM0_WESOR</name>
<feature type="region of interest" description="Disordered" evidence="1">
    <location>
        <begin position="1"/>
        <end position="20"/>
    </location>
</feature>
<feature type="region of interest" description="Disordered" evidence="1">
    <location>
        <begin position="26"/>
        <end position="252"/>
    </location>
</feature>
<feature type="compositionally biased region" description="Gly residues" evidence="1">
    <location>
        <begin position="67"/>
        <end position="78"/>
    </location>
</feature>
<feature type="region of interest" description="Disordered" evidence="1">
    <location>
        <begin position="353"/>
        <end position="414"/>
    </location>
</feature>
<evidence type="ECO:0000313" key="2">
    <source>
        <dbReference type="EMBL" id="KAF2273365.1"/>
    </source>
</evidence>
<feature type="compositionally biased region" description="Basic and acidic residues" evidence="1">
    <location>
        <begin position="32"/>
        <end position="59"/>
    </location>
</feature>
<gene>
    <name evidence="2" type="ORF">EI97DRAFT_445088</name>
</gene>
<reference evidence="2" key="1">
    <citation type="journal article" date="2020" name="Stud. Mycol.">
        <title>101 Dothideomycetes genomes: a test case for predicting lifestyles and emergence of pathogens.</title>
        <authorList>
            <person name="Haridas S."/>
            <person name="Albert R."/>
            <person name="Binder M."/>
            <person name="Bloem J."/>
            <person name="Labutti K."/>
            <person name="Salamov A."/>
            <person name="Andreopoulos B."/>
            <person name="Baker S."/>
            <person name="Barry K."/>
            <person name="Bills G."/>
            <person name="Bluhm B."/>
            <person name="Cannon C."/>
            <person name="Castanera R."/>
            <person name="Culley D."/>
            <person name="Daum C."/>
            <person name="Ezra D."/>
            <person name="Gonzalez J."/>
            <person name="Henrissat B."/>
            <person name="Kuo A."/>
            <person name="Liang C."/>
            <person name="Lipzen A."/>
            <person name="Lutzoni F."/>
            <person name="Magnuson J."/>
            <person name="Mondo S."/>
            <person name="Nolan M."/>
            <person name="Ohm R."/>
            <person name="Pangilinan J."/>
            <person name="Park H.-J."/>
            <person name="Ramirez L."/>
            <person name="Alfaro M."/>
            <person name="Sun H."/>
            <person name="Tritt A."/>
            <person name="Yoshinaga Y."/>
            <person name="Zwiers L.-H."/>
            <person name="Turgeon B."/>
            <person name="Goodwin S."/>
            <person name="Spatafora J."/>
            <person name="Crous P."/>
            <person name="Grigoriev I."/>
        </authorList>
    </citation>
    <scope>NUCLEOTIDE SEQUENCE</scope>
    <source>
        <strain evidence="2">CBS 379.55</strain>
    </source>
</reference>
<protein>
    <submittedName>
        <fullName evidence="2">Uncharacterized protein</fullName>
    </submittedName>
</protein>
<feature type="compositionally biased region" description="Low complexity" evidence="1">
    <location>
        <begin position="230"/>
        <end position="243"/>
    </location>
</feature>
<dbReference type="GeneID" id="54553119"/>
<evidence type="ECO:0000256" key="1">
    <source>
        <dbReference type="SAM" id="MobiDB-lite"/>
    </source>
</evidence>
<evidence type="ECO:0000313" key="3">
    <source>
        <dbReference type="Proteomes" id="UP000800097"/>
    </source>
</evidence>
<dbReference type="Proteomes" id="UP000800097">
    <property type="component" value="Unassembled WGS sequence"/>
</dbReference>
<feature type="compositionally biased region" description="Acidic residues" evidence="1">
    <location>
        <begin position="119"/>
        <end position="136"/>
    </location>
</feature>
<sequence length="414" mass="45616">MPPLSPRTREAGRARIYGNPAAVGMNSSEWSVHLRDEERSDYSPSDWERIVTPQRRMDETAAAGAAAGRGGAGGGRGGGDGHCDGEGSPTPRARRTGGNGAACGGYPRASRQWNRNDTQGEDEYENEDEDDEDDEDHWLIGSFRPPTAAEHSTTVSVSRPPPPPPGPSGPPPRRRPPRIPIPPPFDPRTALDRHLQPPRPPPPARPLQRSEERGFLLPSLWQRRQEGQERQSGGLTRLSLLSSNDNNGGYTAQERERNQLLAELRAGSEVPMAPNRASLHPHHHRTQIQVQVQREVGSSRLRRVEPFRNLLAAIEVEEEERARVARERENRVRTWSAEVVAAGNCGVVMTPSVDVFGGREGEGEGRDERMEGRRASAENRRDGGGRRGAPQVSRSFEDAARGRYAPSDDSEDEE</sequence>
<dbReference type="AlphaFoldDB" id="A0A6A6JAM0"/>
<dbReference type="RefSeq" id="XP_033650904.1">
    <property type="nucleotide sequence ID" value="XM_033799944.1"/>
</dbReference>
<feature type="compositionally biased region" description="Pro residues" evidence="1">
    <location>
        <begin position="159"/>
        <end position="171"/>
    </location>
</feature>
<keyword evidence="3" id="KW-1185">Reference proteome</keyword>
<feature type="compositionally biased region" description="Basic and acidic residues" evidence="1">
    <location>
        <begin position="357"/>
        <end position="385"/>
    </location>
</feature>
<proteinExistence type="predicted"/>
<dbReference type="EMBL" id="ML986511">
    <property type="protein sequence ID" value="KAF2273365.1"/>
    <property type="molecule type" value="Genomic_DNA"/>
</dbReference>
<accession>A0A6A6JAM0</accession>
<organism evidence="2 3">
    <name type="scientific">Westerdykella ornata</name>
    <dbReference type="NCBI Taxonomy" id="318751"/>
    <lineage>
        <taxon>Eukaryota</taxon>
        <taxon>Fungi</taxon>
        <taxon>Dikarya</taxon>
        <taxon>Ascomycota</taxon>
        <taxon>Pezizomycotina</taxon>
        <taxon>Dothideomycetes</taxon>
        <taxon>Pleosporomycetidae</taxon>
        <taxon>Pleosporales</taxon>
        <taxon>Sporormiaceae</taxon>
        <taxon>Westerdykella</taxon>
    </lineage>
</organism>